<keyword evidence="3" id="KW-1185">Reference proteome</keyword>
<dbReference type="EMBL" id="JAGYWB010000013">
    <property type="protein sequence ID" value="KAI0500051.1"/>
    <property type="molecule type" value="Genomic_DNA"/>
</dbReference>
<feature type="compositionally biased region" description="Polar residues" evidence="1">
    <location>
        <begin position="45"/>
        <end position="66"/>
    </location>
</feature>
<evidence type="ECO:0000313" key="3">
    <source>
        <dbReference type="Proteomes" id="UP000829196"/>
    </source>
</evidence>
<reference evidence="2" key="1">
    <citation type="journal article" date="2022" name="Front. Genet.">
        <title>Chromosome-Scale Assembly of the Dendrobium nobile Genome Provides Insights Into the Molecular Mechanism of the Biosynthesis of the Medicinal Active Ingredient of Dendrobium.</title>
        <authorList>
            <person name="Xu Q."/>
            <person name="Niu S.-C."/>
            <person name="Li K.-L."/>
            <person name="Zheng P.-J."/>
            <person name="Zhang X.-J."/>
            <person name="Jia Y."/>
            <person name="Liu Y."/>
            <person name="Niu Y.-X."/>
            <person name="Yu L.-H."/>
            <person name="Chen D.-F."/>
            <person name="Zhang G.-Q."/>
        </authorList>
    </citation>
    <scope>NUCLEOTIDE SEQUENCE</scope>
    <source>
        <tissue evidence="2">Leaf</tissue>
    </source>
</reference>
<accession>A0A8T3AVC5</accession>
<evidence type="ECO:0000313" key="2">
    <source>
        <dbReference type="EMBL" id="KAI0500051.1"/>
    </source>
</evidence>
<comment type="caution">
    <text evidence="2">The sequence shown here is derived from an EMBL/GenBank/DDBJ whole genome shotgun (WGS) entry which is preliminary data.</text>
</comment>
<dbReference type="Proteomes" id="UP000829196">
    <property type="component" value="Unassembled WGS sequence"/>
</dbReference>
<sequence length="66" mass="7096">MVIRIKLPSKELKVQEQASVSTDPCCSSSVTKKAKVQAYLAESAPRSSSQVTKTSKITESATSDLH</sequence>
<dbReference type="SMR" id="A0A8T3AVC5"/>
<dbReference type="AlphaFoldDB" id="A0A8T3AVC5"/>
<proteinExistence type="predicted"/>
<evidence type="ECO:0000256" key="1">
    <source>
        <dbReference type="SAM" id="MobiDB-lite"/>
    </source>
</evidence>
<feature type="region of interest" description="Disordered" evidence="1">
    <location>
        <begin position="41"/>
        <end position="66"/>
    </location>
</feature>
<name>A0A8T3AVC5_DENNO</name>
<gene>
    <name evidence="2" type="ORF">KFK09_018259</name>
</gene>
<organism evidence="2 3">
    <name type="scientific">Dendrobium nobile</name>
    <name type="common">Orchid</name>
    <dbReference type="NCBI Taxonomy" id="94219"/>
    <lineage>
        <taxon>Eukaryota</taxon>
        <taxon>Viridiplantae</taxon>
        <taxon>Streptophyta</taxon>
        <taxon>Embryophyta</taxon>
        <taxon>Tracheophyta</taxon>
        <taxon>Spermatophyta</taxon>
        <taxon>Magnoliopsida</taxon>
        <taxon>Liliopsida</taxon>
        <taxon>Asparagales</taxon>
        <taxon>Orchidaceae</taxon>
        <taxon>Epidendroideae</taxon>
        <taxon>Malaxideae</taxon>
        <taxon>Dendrobiinae</taxon>
        <taxon>Dendrobium</taxon>
    </lineage>
</organism>
<protein>
    <submittedName>
        <fullName evidence="2">Uncharacterized protein</fullName>
    </submittedName>
</protein>